<reference evidence="2" key="2">
    <citation type="submission" date="2021-08" db="EMBL/GenBank/DDBJ databases">
        <authorList>
            <person name="Tani A."/>
            <person name="Ola A."/>
            <person name="Ogura Y."/>
            <person name="Katsura K."/>
            <person name="Hayashi T."/>
        </authorList>
    </citation>
    <scope>NUCLEOTIDE SEQUENCE</scope>
    <source>
        <strain evidence="2">DSM 14458</strain>
    </source>
</reference>
<evidence type="ECO:0008006" key="4">
    <source>
        <dbReference type="Google" id="ProtNLM"/>
    </source>
</evidence>
<evidence type="ECO:0000256" key="1">
    <source>
        <dbReference type="SAM" id="SignalP"/>
    </source>
</evidence>
<protein>
    <recommendedName>
        <fullName evidence="4">Copper resistance protein CopC</fullName>
    </recommendedName>
</protein>
<accession>A0ABQ4UMS7</accession>
<dbReference type="RefSeq" id="WP_137829721.1">
    <property type="nucleotide sequence ID" value="NZ_BPRE01000001.1"/>
</dbReference>
<gene>
    <name evidence="2" type="ORF">BGCPKDLD_0019</name>
</gene>
<comment type="caution">
    <text evidence="2">The sequence shown here is derived from an EMBL/GenBank/DDBJ whole genome shotgun (WGS) entry which is preliminary data.</text>
</comment>
<dbReference type="EMBL" id="BPRE01000001">
    <property type="protein sequence ID" value="GJE73455.1"/>
    <property type="molecule type" value="Genomic_DNA"/>
</dbReference>
<feature type="chain" id="PRO_5047479530" description="Copper resistance protein CopC" evidence="1">
    <location>
        <begin position="21"/>
        <end position="118"/>
    </location>
</feature>
<keyword evidence="1" id="KW-0732">Signal</keyword>
<feature type="signal peptide" evidence="1">
    <location>
        <begin position="1"/>
        <end position="20"/>
    </location>
</feature>
<reference evidence="2" key="1">
    <citation type="journal article" date="2021" name="Front. Microbiol.">
        <title>Comprehensive Comparative Genomics and Phenotyping of Methylobacterium Species.</title>
        <authorList>
            <person name="Alessa O."/>
            <person name="Ogura Y."/>
            <person name="Fujitani Y."/>
            <person name="Takami H."/>
            <person name="Hayashi T."/>
            <person name="Sahin N."/>
            <person name="Tani A."/>
        </authorList>
    </citation>
    <scope>NUCLEOTIDE SEQUENCE</scope>
    <source>
        <strain evidence="2">DSM 14458</strain>
    </source>
</reference>
<dbReference type="Proteomes" id="UP001055093">
    <property type="component" value="Unassembled WGS sequence"/>
</dbReference>
<evidence type="ECO:0000313" key="2">
    <source>
        <dbReference type="EMBL" id="GJE73455.1"/>
    </source>
</evidence>
<keyword evidence="3" id="KW-1185">Reference proteome</keyword>
<evidence type="ECO:0000313" key="3">
    <source>
        <dbReference type="Proteomes" id="UP001055093"/>
    </source>
</evidence>
<organism evidence="2 3">
    <name type="scientific">Methylorubrum suomiense</name>
    <dbReference type="NCBI Taxonomy" id="144191"/>
    <lineage>
        <taxon>Bacteria</taxon>
        <taxon>Pseudomonadati</taxon>
        <taxon>Pseudomonadota</taxon>
        <taxon>Alphaproteobacteria</taxon>
        <taxon>Hyphomicrobiales</taxon>
        <taxon>Methylobacteriaceae</taxon>
        <taxon>Methylorubrum</taxon>
    </lineage>
</organism>
<proteinExistence type="predicted"/>
<name>A0ABQ4UMS7_9HYPH</name>
<sequence length="118" mass="12110">MRTTVTALALALLLSIPAHAAGPNGGRVTMADDHPVELVVSDTALTFFVSHEDGKPIDTAGATAKAYIQAGGKTETLPLKGAAPNRLVGDLKAPIPQGAKIVLSAKVHGHGLQARFEP</sequence>